<keyword evidence="3" id="KW-0010">Activator</keyword>
<dbReference type="GO" id="GO:0043565">
    <property type="term" value="F:sequence-specific DNA binding"/>
    <property type="evidence" value="ECO:0007669"/>
    <property type="project" value="InterPro"/>
</dbReference>
<protein>
    <recommendedName>
        <fullName evidence="5">HTH araC/xylS-type domain-containing protein</fullName>
    </recommendedName>
</protein>
<evidence type="ECO:0000256" key="3">
    <source>
        <dbReference type="ARBA" id="ARBA00023159"/>
    </source>
</evidence>
<dbReference type="InterPro" id="IPR018062">
    <property type="entry name" value="HTH_AraC-typ_CS"/>
</dbReference>
<dbReference type="Pfam" id="PF12833">
    <property type="entry name" value="HTH_18"/>
    <property type="match status" value="1"/>
</dbReference>
<keyword evidence="1" id="KW-0805">Transcription regulation</keyword>
<keyword evidence="2" id="KW-0238">DNA-binding</keyword>
<dbReference type="Proteomes" id="UP000094291">
    <property type="component" value="Unassembled WGS sequence"/>
</dbReference>
<evidence type="ECO:0000313" key="6">
    <source>
        <dbReference type="EMBL" id="ODC03098.1"/>
    </source>
</evidence>
<evidence type="ECO:0000313" key="7">
    <source>
        <dbReference type="Proteomes" id="UP000094291"/>
    </source>
</evidence>
<name>A0A1E2V7V6_9GAMM</name>
<dbReference type="STRING" id="197479.BFW38_05595"/>
<sequence length="282" mass="32044">MHSGNHFQFSQNQALPGVRVLEASMADFSYDKHAHEEFGLGLTLAGEQHFASQGTFFRSRPGHIIQFNPDQDHDGHAGTQAPLYYHMLYINEDYLQSLAQALGAPSGQSVYARQTLIQHSQMHRNLRQLCQMLQQGIGSGMALEQKLIEVASLFIRLNTDQAPIQSGISQTSRHDAMIERAREFIRDNLRQNLTLEEISDQVHLSKFHFLRLFKQHTGMTPHQYLFSCRLGAARHAVEHGEGLTAIAHSFGFADLSHFNRRFKKVYGMTPAQYQKHLYLNTG</sequence>
<dbReference type="InterPro" id="IPR020449">
    <property type="entry name" value="Tscrpt_reg_AraC-type_HTH"/>
</dbReference>
<dbReference type="PRINTS" id="PR00032">
    <property type="entry name" value="HTHARAC"/>
</dbReference>
<evidence type="ECO:0000256" key="1">
    <source>
        <dbReference type="ARBA" id="ARBA00023015"/>
    </source>
</evidence>
<dbReference type="InterPro" id="IPR050204">
    <property type="entry name" value="AraC_XylS_family_regulators"/>
</dbReference>
<dbReference type="InterPro" id="IPR018060">
    <property type="entry name" value="HTH_AraC"/>
</dbReference>
<dbReference type="InterPro" id="IPR037923">
    <property type="entry name" value="HTH-like"/>
</dbReference>
<dbReference type="RefSeq" id="WP_068997493.1">
    <property type="nucleotide sequence ID" value="NZ_MDTQ01000001.1"/>
</dbReference>
<keyword evidence="4" id="KW-0804">Transcription</keyword>
<dbReference type="PROSITE" id="PS01124">
    <property type="entry name" value="HTH_ARAC_FAMILY_2"/>
    <property type="match status" value="1"/>
</dbReference>
<dbReference type="GO" id="GO:0003700">
    <property type="term" value="F:DNA-binding transcription factor activity"/>
    <property type="evidence" value="ECO:0007669"/>
    <property type="project" value="InterPro"/>
</dbReference>
<evidence type="ECO:0000256" key="4">
    <source>
        <dbReference type="ARBA" id="ARBA00023163"/>
    </source>
</evidence>
<gene>
    <name evidence="6" type="ORF">BFW38_05595</name>
</gene>
<dbReference type="SUPFAM" id="SSF51215">
    <property type="entry name" value="Regulatory protein AraC"/>
    <property type="match status" value="1"/>
</dbReference>
<organism evidence="6 7">
    <name type="scientific">Terasakiispira papahanaumokuakeensis</name>
    <dbReference type="NCBI Taxonomy" id="197479"/>
    <lineage>
        <taxon>Bacteria</taxon>
        <taxon>Pseudomonadati</taxon>
        <taxon>Pseudomonadota</taxon>
        <taxon>Gammaproteobacteria</taxon>
        <taxon>Oceanospirillales</taxon>
        <taxon>Terasakiispira</taxon>
    </lineage>
</organism>
<dbReference type="Pfam" id="PF02311">
    <property type="entry name" value="AraC_binding"/>
    <property type="match status" value="1"/>
</dbReference>
<evidence type="ECO:0000256" key="2">
    <source>
        <dbReference type="ARBA" id="ARBA00023125"/>
    </source>
</evidence>
<accession>A0A1E2V7V6</accession>
<dbReference type="OrthoDB" id="9809338at2"/>
<dbReference type="PROSITE" id="PS00041">
    <property type="entry name" value="HTH_ARAC_FAMILY_1"/>
    <property type="match status" value="1"/>
</dbReference>
<keyword evidence="7" id="KW-1185">Reference proteome</keyword>
<proteinExistence type="predicted"/>
<dbReference type="SUPFAM" id="SSF46689">
    <property type="entry name" value="Homeodomain-like"/>
    <property type="match status" value="2"/>
</dbReference>
<reference evidence="6 7" key="1">
    <citation type="submission" date="2016-08" db="EMBL/GenBank/DDBJ databases">
        <authorList>
            <person name="Seilhamer J.J."/>
        </authorList>
    </citation>
    <scope>NUCLEOTIDE SEQUENCE [LARGE SCALE GENOMIC DNA]</scope>
    <source>
        <strain evidence="6 7">PH27A</strain>
    </source>
</reference>
<comment type="caution">
    <text evidence="6">The sequence shown here is derived from an EMBL/GenBank/DDBJ whole genome shotgun (WGS) entry which is preliminary data.</text>
</comment>
<dbReference type="PANTHER" id="PTHR46796">
    <property type="entry name" value="HTH-TYPE TRANSCRIPTIONAL ACTIVATOR RHAS-RELATED"/>
    <property type="match status" value="1"/>
</dbReference>
<dbReference type="SMART" id="SM00342">
    <property type="entry name" value="HTH_ARAC"/>
    <property type="match status" value="1"/>
</dbReference>
<dbReference type="InterPro" id="IPR009057">
    <property type="entry name" value="Homeodomain-like_sf"/>
</dbReference>
<dbReference type="PANTHER" id="PTHR46796:SF2">
    <property type="entry name" value="TRANSCRIPTIONAL REGULATORY PROTEIN"/>
    <property type="match status" value="1"/>
</dbReference>
<evidence type="ECO:0000259" key="5">
    <source>
        <dbReference type="PROSITE" id="PS01124"/>
    </source>
</evidence>
<feature type="domain" description="HTH araC/xylS-type" evidence="5">
    <location>
        <begin position="179"/>
        <end position="276"/>
    </location>
</feature>
<dbReference type="Gene3D" id="1.10.10.60">
    <property type="entry name" value="Homeodomain-like"/>
    <property type="match status" value="2"/>
</dbReference>
<dbReference type="AlphaFoldDB" id="A0A1E2V7V6"/>
<dbReference type="InterPro" id="IPR003313">
    <property type="entry name" value="AraC-bd"/>
</dbReference>
<dbReference type="EMBL" id="MDTQ01000001">
    <property type="protein sequence ID" value="ODC03098.1"/>
    <property type="molecule type" value="Genomic_DNA"/>
</dbReference>